<evidence type="ECO:0000313" key="1">
    <source>
        <dbReference type="EMBL" id="KAF1921656.1"/>
    </source>
</evidence>
<dbReference type="Proteomes" id="UP000800096">
    <property type="component" value="Unassembled WGS sequence"/>
</dbReference>
<sequence>MRSNLKHISLPVPALFVCNPHFQLAYLPSTEGRALFTGDLGGAGTIAHSSMSDVLDPRFRVLLGYKRSNITIKSSYLTTREEVTLKKLLALVLREVAIVKEKFLERCKIVKCKDRELGPSIEIENLHNSRYYLNSVLSSYSVRLEISLLPQPKGASIILVRYIY</sequence>
<name>A0A6A5R4F5_AMPQU</name>
<reference evidence="1" key="1">
    <citation type="journal article" date="2020" name="Stud. Mycol.">
        <title>101 Dothideomycetes genomes: a test case for predicting lifestyles and emergence of pathogens.</title>
        <authorList>
            <person name="Haridas S."/>
            <person name="Albert R."/>
            <person name="Binder M."/>
            <person name="Bloem J."/>
            <person name="Labutti K."/>
            <person name="Salamov A."/>
            <person name="Andreopoulos B."/>
            <person name="Baker S."/>
            <person name="Barry K."/>
            <person name="Bills G."/>
            <person name="Bluhm B."/>
            <person name="Cannon C."/>
            <person name="Castanera R."/>
            <person name="Culley D."/>
            <person name="Daum C."/>
            <person name="Ezra D."/>
            <person name="Gonzalez J."/>
            <person name="Henrissat B."/>
            <person name="Kuo A."/>
            <person name="Liang C."/>
            <person name="Lipzen A."/>
            <person name="Lutzoni F."/>
            <person name="Magnuson J."/>
            <person name="Mondo S."/>
            <person name="Nolan M."/>
            <person name="Ohm R."/>
            <person name="Pangilinan J."/>
            <person name="Park H.-J."/>
            <person name="Ramirez L."/>
            <person name="Alfaro M."/>
            <person name="Sun H."/>
            <person name="Tritt A."/>
            <person name="Yoshinaga Y."/>
            <person name="Zwiers L.-H."/>
            <person name="Turgeon B."/>
            <person name="Goodwin S."/>
            <person name="Spatafora J."/>
            <person name="Crous P."/>
            <person name="Grigoriev I."/>
        </authorList>
    </citation>
    <scope>NUCLEOTIDE SEQUENCE</scope>
    <source>
        <strain evidence="1">HMLAC05119</strain>
    </source>
</reference>
<dbReference type="EMBL" id="ML979132">
    <property type="protein sequence ID" value="KAF1921656.1"/>
    <property type="molecule type" value="Genomic_DNA"/>
</dbReference>
<accession>A0A6A5R4F5</accession>
<organism evidence="1 2">
    <name type="scientific">Ampelomyces quisqualis</name>
    <name type="common">Powdery mildew agent</name>
    <dbReference type="NCBI Taxonomy" id="50730"/>
    <lineage>
        <taxon>Eukaryota</taxon>
        <taxon>Fungi</taxon>
        <taxon>Dikarya</taxon>
        <taxon>Ascomycota</taxon>
        <taxon>Pezizomycotina</taxon>
        <taxon>Dothideomycetes</taxon>
        <taxon>Pleosporomycetidae</taxon>
        <taxon>Pleosporales</taxon>
        <taxon>Pleosporineae</taxon>
        <taxon>Phaeosphaeriaceae</taxon>
        <taxon>Ampelomyces</taxon>
    </lineage>
</organism>
<dbReference type="AlphaFoldDB" id="A0A6A5R4F5"/>
<evidence type="ECO:0000313" key="2">
    <source>
        <dbReference type="Proteomes" id="UP000800096"/>
    </source>
</evidence>
<protein>
    <submittedName>
        <fullName evidence="1">Uncharacterized protein</fullName>
    </submittedName>
</protein>
<keyword evidence="2" id="KW-1185">Reference proteome</keyword>
<gene>
    <name evidence="1" type="ORF">BDU57DRAFT_526449</name>
</gene>
<proteinExistence type="predicted"/>